<organism evidence="2">
    <name type="scientific">Caenorhabditis remanei</name>
    <name type="common">Caenorhabditis vulgaris</name>
    <dbReference type="NCBI Taxonomy" id="31234"/>
    <lineage>
        <taxon>Eukaryota</taxon>
        <taxon>Metazoa</taxon>
        <taxon>Ecdysozoa</taxon>
        <taxon>Nematoda</taxon>
        <taxon>Chromadorea</taxon>
        <taxon>Rhabditida</taxon>
        <taxon>Rhabditina</taxon>
        <taxon>Rhabditomorpha</taxon>
        <taxon>Rhabditoidea</taxon>
        <taxon>Rhabditidae</taxon>
        <taxon>Peloderinae</taxon>
        <taxon>Caenorhabditis</taxon>
    </lineage>
</organism>
<evidence type="ECO:0000313" key="1">
    <source>
        <dbReference type="EMBL" id="EFP11389.1"/>
    </source>
</evidence>
<keyword evidence="2" id="KW-1185">Reference proteome</keyword>
<dbReference type="PANTHER" id="PTHR31379:SF1">
    <property type="entry name" value="F-BOX C PROTEIN-RELATED"/>
    <property type="match status" value="1"/>
</dbReference>
<sequence length="309" mass="36253">MTNKLSYPGLRCVLEYLEANRLICITARCPALRRIEKSIPIHLKFLRISHSIGFNDIEMGMYFDNQIEFKKGEKSFLRQYPIDLEFEKTKDKMREYYLGGRMNIYADDFWFFKRGVESFPKFNVTTNEMTVYNFLLNDILQYINPNSFPLKELTVECYDDLKHPHVCSANKLCIELSDDQRNEYSTRIKAIQNKNAELIYDTLEWTYVMGLIRYWMENGKDTGTNFVCKGYHGDSNDEIVTKLKNEFSEIMSELAGVDDQFPPGFSIPLTSTSKILVYGRKNSEIFYEEIALKVVSIQAEDIMMEMEHQ</sequence>
<dbReference type="EMBL" id="DS268489">
    <property type="protein sequence ID" value="EFP11389.1"/>
    <property type="molecule type" value="Genomic_DNA"/>
</dbReference>
<dbReference type="Proteomes" id="UP000008281">
    <property type="component" value="Unassembled WGS sequence"/>
</dbReference>
<evidence type="ECO:0000313" key="2">
    <source>
        <dbReference type="Proteomes" id="UP000008281"/>
    </source>
</evidence>
<proteinExistence type="predicted"/>
<dbReference type="Pfam" id="PF12078">
    <property type="entry name" value="DUF3557"/>
    <property type="match status" value="1"/>
</dbReference>
<gene>
    <name evidence="1" type="ORF">CRE_09702</name>
</gene>
<dbReference type="PANTHER" id="PTHR31379">
    <property type="entry name" value="F-BOX C PROTEIN-RELATED-RELATED"/>
    <property type="match status" value="1"/>
</dbReference>
<dbReference type="HOGENOM" id="CLU_042576_3_1_1"/>
<name>E3MX37_CAERE</name>
<dbReference type="FunCoup" id="E3MX37">
    <property type="interactions" value="546"/>
</dbReference>
<reference evidence="1" key="1">
    <citation type="submission" date="2007-07" db="EMBL/GenBank/DDBJ databases">
        <title>PCAP assembly of the Caenorhabditis remanei genome.</title>
        <authorList>
            <consortium name="The Caenorhabditis remanei Sequencing Consortium"/>
            <person name="Wilson R.K."/>
        </authorList>
    </citation>
    <scope>NUCLEOTIDE SEQUENCE [LARGE SCALE GENOMIC DNA]</scope>
    <source>
        <strain evidence="1">PB4641</strain>
    </source>
</reference>
<protein>
    <recommendedName>
        <fullName evidence="3">F-box domain-containing protein</fullName>
    </recommendedName>
</protein>
<dbReference type="AlphaFoldDB" id="E3MX37"/>
<dbReference type="eggNOG" id="ENOG502TKHU">
    <property type="taxonomic scope" value="Eukaryota"/>
</dbReference>
<evidence type="ECO:0008006" key="3">
    <source>
        <dbReference type="Google" id="ProtNLM"/>
    </source>
</evidence>
<accession>E3MX37</accession>
<dbReference type="InParanoid" id="E3MX37"/>
<dbReference type="InterPro" id="IPR021942">
    <property type="entry name" value="DUF3557"/>
</dbReference>